<protein>
    <submittedName>
        <fullName evidence="1">Uncharacterized protein</fullName>
    </submittedName>
</protein>
<accession>A0A9D1DMC8</accession>
<dbReference type="EMBL" id="DVHH01000191">
    <property type="protein sequence ID" value="HIR55512.1"/>
    <property type="molecule type" value="Genomic_DNA"/>
</dbReference>
<comment type="caution">
    <text evidence="1">The sequence shown here is derived from an EMBL/GenBank/DDBJ whole genome shotgun (WGS) entry which is preliminary data.</text>
</comment>
<feature type="non-terminal residue" evidence="1">
    <location>
        <position position="83"/>
    </location>
</feature>
<sequence length="83" mass="8549">MTRKLFSVLIAICIVIGILPFTAIAVDAEATYTTSDGAAKGSFLEAIAHVTDGGTITLLKNIEVDGTVTSPISKSFTLLGGGY</sequence>
<organism evidence="1 2">
    <name type="scientific">Candidatus Scatomorpha intestinigallinarum</name>
    <dbReference type="NCBI Taxonomy" id="2840923"/>
    <lineage>
        <taxon>Bacteria</taxon>
        <taxon>Bacillati</taxon>
        <taxon>Bacillota</taxon>
        <taxon>Clostridia</taxon>
        <taxon>Eubacteriales</taxon>
        <taxon>Candidatus Scatomorpha</taxon>
    </lineage>
</organism>
<proteinExistence type="predicted"/>
<dbReference type="Proteomes" id="UP000824238">
    <property type="component" value="Unassembled WGS sequence"/>
</dbReference>
<reference evidence="1" key="1">
    <citation type="submission" date="2020-10" db="EMBL/GenBank/DDBJ databases">
        <authorList>
            <person name="Gilroy R."/>
        </authorList>
    </citation>
    <scope>NUCLEOTIDE SEQUENCE</scope>
    <source>
        <strain evidence="1">ChiGjej3B3-7149</strain>
    </source>
</reference>
<dbReference type="AlphaFoldDB" id="A0A9D1DMC8"/>
<evidence type="ECO:0000313" key="1">
    <source>
        <dbReference type="EMBL" id="HIR55512.1"/>
    </source>
</evidence>
<reference evidence="1" key="2">
    <citation type="journal article" date="2021" name="PeerJ">
        <title>Extensive microbial diversity within the chicken gut microbiome revealed by metagenomics and culture.</title>
        <authorList>
            <person name="Gilroy R."/>
            <person name="Ravi A."/>
            <person name="Getino M."/>
            <person name="Pursley I."/>
            <person name="Horton D.L."/>
            <person name="Alikhan N.F."/>
            <person name="Baker D."/>
            <person name="Gharbi K."/>
            <person name="Hall N."/>
            <person name="Watson M."/>
            <person name="Adriaenssens E.M."/>
            <person name="Foster-Nyarko E."/>
            <person name="Jarju S."/>
            <person name="Secka A."/>
            <person name="Antonio M."/>
            <person name="Oren A."/>
            <person name="Chaudhuri R.R."/>
            <person name="La Ragione R."/>
            <person name="Hildebrand F."/>
            <person name="Pallen M.J."/>
        </authorList>
    </citation>
    <scope>NUCLEOTIDE SEQUENCE</scope>
    <source>
        <strain evidence="1">ChiGjej3B3-7149</strain>
    </source>
</reference>
<name>A0A9D1DMC8_9FIRM</name>
<evidence type="ECO:0000313" key="2">
    <source>
        <dbReference type="Proteomes" id="UP000824238"/>
    </source>
</evidence>
<gene>
    <name evidence="1" type="ORF">IAD36_07975</name>
</gene>